<protein>
    <submittedName>
        <fullName evidence="2">Putative powdery mildew resistance protein, RPW8</fullName>
    </submittedName>
</protein>
<dbReference type="EMBL" id="PDCK01000045">
    <property type="protein sequence ID" value="PRQ20671.1"/>
    <property type="molecule type" value="Genomic_DNA"/>
</dbReference>
<accession>A0A2P6PFH5</accession>
<dbReference type="PROSITE" id="PS51153">
    <property type="entry name" value="RPW8"/>
    <property type="match status" value="1"/>
</dbReference>
<evidence type="ECO:0000313" key="2">
    <source>
        <dbReference type="EMBL" id="PRQ20671.1"/>
    </source>
</evidence>
<dbReference type="Pfam" id="PF05659">
    <property type="entry name" value="RPW8"/>
    <property type="match status" value="1"/>
</dbReference>
<organism evidence="2 3">
    <name type="scientific">Rosa chinensis</name>
    <name type="common">China rose</name>
    <dbReference type="NCBI Taxonomy" id="74649"/>
    <lineage>
        <taxon>Eukaryota</taxon>
        <taxon>Viridiplantae</taxon>
        <taxon>Streptophyta</taxon>
        <taxon>Embryophyta</taxon>
        <taxon>Tracheophyta</taxon>
        <taxon>Spermatophyta</taxon>
        <taxon>Magnoliopsida</taxon>
        <taxon>eudicotyledons</taxon>
        <taxon>Gunneridae</taxon>
        <taxon>Pentapetalae</taxon>
        <taxon>rosids</taxon>
        <taxon>fabids</taxon>
        <taxon>Rosales</taxon>
        <taxon>Rosaceae</taxon>
        <taxon>Rosoideae</taxon>
        <taxon>Rosoideae incertae sedis</taxon>
        <taxon>Rosa</taxon>
    </lineage>
</organism>
<dbReference type="InterPro" id="IPR008808">
    <property type="entry name" value="Powdery_mildew-R_dom"/>
</dbReference>
<evidence type="ECO:0000259" key="1">
    <source>
        <dbReference type="PROSITE" id="PS51153"/>
    </source>
</evidence>
<dbReference type="AlphaFoldDB" id="A0A2P6PFH5"/>
<comment type="caution">
    <text evidence="2">The sequence shown here is derived from an EMBL/GenBank/DDBJ whole genome shotgun (WGS) entry which is preliminary data.</text>
</comment>
<feature type="domain" description="RPW8" evidence="1">
    <location>
        <begin position="1"/>
        <end position="121"/>
    </location>
</feature>
<proteinExistence type="predicted"/>
<gene>
    <name evidence="2" type="ORF">RchiOBHm_Chr7g0230701</name>
</gene>
<evidence type="ECO:0000313" key="3">
    <source>
        <dbReference type="Proteomes" id="UP000238479"/>
    </source>
</evidence>
<name>A0A2P6PFH5_ROSCH</name>
<dbReference type="Proteomes" id="UP000238479">
    <property type="component" value="Chromosome 7"/>
</dbReference>
<dbReference type="Gramene" id="PRQ20671">
    <property type="protein sequence ID" value="PRQ20671"/>
    <property type="gene ID" value="RchiOBHm_Chr7g0230701"/>
</dbReference>
<sequence>MMFKVHVRDVKLTLDCLKPVIDEISEYNKVLNQPMDELQDLQLHIEEGRDLVRKCSKVGAWSFCKKYRYTTQLHRHDKLLHTLLHLLELQKTRDIRETLVSVRNIETVVQRIEGNICVRQNQSETN</sequence>
<keyword evidence="3" id="KW-1185">Reference proteome</keyword>
<reference evidence="2 3" key="1">
    <citation type="journal article" date="2018" name="Nat. Genet.">
        <title>The Rosa genome provides new insights in the design of modern roses.</title>
        <authorList>
            <person name="Bendahmane M."/>
        </authorList>
    </citation>
    <scope>NUCLEOTIDE SEQUENCE [LARGE SCALE GENOMIC DNA]</scope>
    <source>
        <strain evidence="3">cv. Old Blush</strain>
    </source>
</reference>